<organism evidence="1 2">
    <name type="scientific">Dorea ammoniilytica</name>
    <dbReference type="NCBI Taxonomy" id="2981788"/>
    <lineage>
        <taxon>Bacteria</taxon>
        <taxon>Bacillati</taxon>
        <taxon>Bacillota</taxon>
        <taxon>Clostridia</taxon>
        <taxon>Lachnospirales</taxon>
        <taxon>Lachnospiraceae</taxon>
        <taxon>Dorea</taxon>
    </lineage>
</organism>
<evidence type="ECO:0000313" key="1">
    <source>
        <dbReference type="EMBL" id="MCU6700688.1"/>
    </source>
</evidence>
<sequence>MIKYSVVDMGDETVRSEVQIEGNVKLLIVEFGQIAGHLYKAFKSGTNASMAKGLLVTAVETGIKEAEKEQE</sequence>
<comment type="caution">
    <text evidence="1">The sequence shown here is derived from an EMBL/GenBank/DDBJ whole genome shotgun (WGS) entry which is preliminary data.</text>
</comment>
<evidence type="ECO:0000313" key="2">
    <source>
        <dbReference type="Proteomes" id="UP001207605"/>
    </source>
</evidence>
<dbReference type="EMBL" id="JAOQJV010000016">
    <property type="protein sequence ID" value="MCU6700688.1"/>
    <property type="molecule type" value="Genomic_DNA"/>
</dbReference>
<keyword evidence="2" id="KW-1185">Reference proteome</keyword>
<reference evidence="1 2" key="1">
    <citation type="journal article" date="2021" name="ISME Commun">
        <title>Automated analysis of genomic sequences facilitates high-throughput and comprehensive description of bacteria.</title>
        <authorList>
            <person name="Hitch T.C.A."/>
        </authorList>
    </citation>
    <scope>NUCLEOTIDE SEQUENCE [LARGE SCALE GENOMIC DNA]</scope>
    <source>
        <strain evidence="1 2">Sanger_02</strain>
    </source>
</reference>
<name>A0ABT2S842_9FIRM</name>
<dbReference type="Proteomes" id="UP001207605">
    <property type="component" value="Unassembled WGS sequence"/>
</dbReference>
<gene>
    <name evidence="1" type="ORF">OCV65_10655</name>
</gene>
<protein>
    <submittedName>
        <fullName evidence="1">Uncharacterized protein</fullName>
    </submittedName>
</protein>
<accession>A0ABT2S842</accession>
<proteinExistence type="predicted"/>
<dbReference type="RefSeq" id="WP_262582034.1">
    <property type="nucleotide sequence ID" value="NZ_JAOQJV010000016.1"/>
</dbReference>